<name>A0A9P6DH45_PLEER</name>
<reference evidence="2" key="1">
    <citation type="submission" date="2020-11" db="EMBL/GenBank/DDBJ databases">
        <authorList>
            <consortium name="DOE Joint Genome Institute"/>
            <person name="Ahrendt S."/>
            <person name="Riley R."/>
            <person name="Andreopoulos W."/>
            <person name="Labutti K."/>
            <person name="Pangilinan J."/>
            <person name="Ruiz-Duenas F.J."/>
            <person name="Barrasa J.M."/>
            <person name="Sanchez-Garcia M."/>
            <person name="Camarero S."/>
            <person name="Miyauchi S."/>
            <person name="Serrano A."/>
            <person name="Linde D."/>
            <person name="Babiker R."/>
            <person name="Drula E."/>
            <person name="Ayuso-Fernandez I."/>
            <person name="Pacheco R."/>
            <person name="Padilla G."/>
            <person name="Ferreira P."/>
            <person name="Barriuso J."/>
            <person name="Kellner H."/>
            <person name="Castanera R."/>
            <person name="Alfaro M."/>
            <person name="Ramirez L."/>
            <person name="Pisabarro A.G."/>
            <person name="Kuo A."/>
            <person name="Tritt A."/>
            <person name="Lipzen A."/>
            <person name="He G."/>
            <person name="Yan M."/>
            <person name="Ng V."/>
            <person name="Cullen D."/>
            <person name="Martin F."/>
            <person name="Rosso M.-N."/>
            <person name="Henrissat B."/>
            <person name="Hibbett D."/>
            <person name="Martinez A.T."/>
            <person name="Grigoriev I.V."/>
        </authorList>
    </citation>
    <scope>NUCLEOTIDE SEQUENCE</scope>
    <source>
        <strain evidence="2">ATCC 90797</strain>
    </source>
</reference>
<keyword evidence="3" id="KW-1185">Reference proteome</keyword>
<dbReference type="Proteomes" id="UP000807025">
    <property type="component" value="Unassembled WGS sequence"/>
</dbReference>
<dbReference type="OrthoDB" id="66095at2759"/>
<feature type="region of interest" description="Disordered" evidence="1">
    <location>
        <begin position="163"/>
        <end position="184"/>
    </location>
</feature>
<accession>A0A9P6DH45</accession>
<protein>
    <submittedName>
        <fullName evidence="2">Uncharacterized protein</fullName>
    </submittedName>
</protein>
<dbReference type="EMBL" id="MU154548">
    <property type="protein sequence ID" value="KAF9496883.1"/>
    <property type="molecule type" value="Genomic_DNA"/>
</dbReference>
<evidence type="ECO:0000256" key="1">
    <source>
        <dbReference type="SAM" id="MobiDB-lite"/>
    </source>
</evidence>
<gene>
    <name evidence="2" type="ORF">BDN71DRAFT_1547683</name>
</gene>
<sequence>MLARLWRPIPEDVIRVRKPLLTVFPRELLDHILDLAQYWPAIVTSNAEEVHISANSRVCVEQTVLTAHFAPNVPSSDWLNPPKAKLVKFTIQSQDQGWGGSHHLLCLGSYKGCWSWFEASILRPDEDTSIYSEISVNGNQRFHVQNNMHVSRNYDIHEIEWTEDGSGEDNDRGGHGGTGRGAGRGFVKALRPGDKVSLIAMAQYPGWANKVSYAHIEVHYSV</sequence>
<organism evidence="2 3">
    <name type="scientific">Pleurotus eryngii</name>
    <name type="common">Boletus of the steppes</name>
    <dbReference type="NCBI Taxonomy" id="5323"/>
    <lineage>
        <taxon>Eukaryota</taxon>
        <taxon>Fungi</taxon>
        <taxon>Dikarya</taxon>
        <taxon>Basidiomycota</taxon>
        <taxon>Agaricomycotina</taxon>
        <taxon>Agaricomycetes</taxon>
        <taxon>Agaricomycetidae</taxon>
        <taxon>Agaricales</taxon>
        <taxon>Pleurotineae</taxon>
        <taxon>Pleurotaceae</taxon>
        <taxon>Pleurotus</taxon>
    </lineage>
</organism>
<proteinExistence type="predicted"/>
<dbReference type="AlphaFoldDB" id="A0A9P6DH45"/>
<comment type="caution">
    <text evidence="2">The sequence shown here is derived from an EMBL/GenBank/DDBJ whole genome shotgun (WGS) entry which is preliminary data.</text>
</comment>
<feature type="compositionally biased region" description="Gly residues" evidence="1">
    <location>
        <begin position="175"/>
        <end position="184"/>
    </location>
</feature>
<evidence type="ECO:0000313" key="3">
    <source>
        <dbReference type="Proteomes" id="UP000807025"/>
    </source>
</evidence>
<evidence type="ECO:0000313" key="2">
    <source>
        <dbReference type="EMBL" id="KAF9496883.1"/>
    </source>
</evidence>